<feature type="transmembrane region" description="Helical" evidence="2">
    <location>
        <begin position="87"/>
        <end position="109"/>
    </location>
</feature>
<feature type="transmembrane region" description="Helical" evidence="2">
    <location>
        <begin position="285"/>
        <end position="307"/>
    </location>
</feature>
<feature type="transmembrane region" description="Helical" evidence="2">
    <location>
        <begin position="121"/>
        <end position="152"/>
    </location>
</feature>
<reference evidence="4" key="1">
    <citation type="journal article" date="2019" name="Int. J. Syst. Evol. Microbiol.">
        <title>The Global Catalogue of Microorganisms (GCM) 10K type strain sequencing project: providing services to taxonomists for standard genome sequencing and annotation.</title>
        <authorList>
            <consortium name="The Broad Institute Genomics Platform"/>
            <consortium name="The Broad Institute Genome Sequencing Center for Infectious Disease"/>
            <person name="Wu L."/>
            <person name="Ma J."/>
        </authorList>
    </citation>
    <scope>NUCLEOTIDE SEQUENCE [LARGE SCALE GENOMIC DNA]</scope>
    <source>
        <strain evidence="4">JCM 17759</strain>
    </source>
</reference>
<organism evidence="3 4">
    <name type="scientific">Novipirellula rosea</name>
    <dbReference type="NCBI Taxonomy" id="1031540"/>
    <lineage>
        <taxon>Bacteria</taxon>
        <taxon>Pseudomonadati</taxon>
        <taxon>Planctomycetota</taxon>
        <taxon>Planctomycetia</taxon>
        <taxon>Pirellulales</taxon>
        <taxon>Pirellulaceae</taxon>
        <taxon>Novipirellula</taxon>
    </lineage>
</organism>
<name>A0ABP8MIA2_9BACT</name>
<feature type="transmembrane region" description="Helical" evidence="2">
    <location>
        <begin position="328"/>
        <end position="347"/>
    </location>
</feature>
<gene>
    <name evidence="3" type="ORF">GCM10023156_16650</name>
</gene>
<dbReference type="RefSeq" id="WP_345321044.1">
    <property type="nucleotide sequence ID" value="NZ_BAABGA010000018.1"/>
</dbReference>
<keyword evidence="4" id="KW-1185">Reference proteome</keyword>
<feature type="transmembrane region" description="Helical" evidence="2">
    <location>
        <begin position="53"/>
        <end position="75"/>
    </location>
</feature>
<proteinExistence type="predicted"/>
<keyword evidence="2" id="KW-1133">Transmembrane helix</keyword>
<comment type="caution">
    <text evidence="3">The sequence shown here is derived from an EMBL/GenBank/DDBJ whole genome shotgun (WGS) entry which is preliminary data.</text>
</comment>
<evidence type="ECO:0000256" key="1">
    <source>
        <dbReference type="SAM" id="MobiDB-lite"/>
    </source>
</evidence>
<evidence type="ECO:0000313" key="3">
    <source>
        <dbReference type="EMBL" id="GAA4450395.1"/>
    </source>
</evidence>
<keyword evidence="2" id="KW-0472">Membrane</keyword>
<sequence>MIVSDAEPQARSAILVDADDREHAADSFDVTQQTRGRETSSAGPPPAPVSSGFLFSPALDLFFIANAFWPLLLLVDRLGGIATHQSLLFWQIYFVTAPHRWITLILVTVDHHKGVDRRRQFLAFGTAILVACLCLKMGTGSLLCLGVIDYIWNAWHFASQHHGVFRIYQRKSKSANSSEPAGQSQSVASKPWAASLEKAVFRCFMLYVIARVAGWGWSEGPFDGFEWVSSVDWFVVLVPIAFVGRQCFQYAVTGKASLASVAYLTSVMTLFASLLLASHYENNQWVVQLALASAIFHSLEYMSIVTWSMSGSQGSSKSNALARLSKMWLFFLIVFVVVIGLGNYLLSRGYFELWVFVNIVVAFWHYCFDGMIWKSRKPSSAASPATAVVS</sequence>
<evidence type="ECO:0000313" key="4">
    <source>
        <dbReference type="Proteomes" id="UP001500840"/>
    </source>
</evidence>
<dbReference type="EMBL" id="BAABGA010000018">
    <property type="protein sequence ID" value="GAA4450395.1"/>
    <property type="molecule type" value="Genomic_DNA"/>
</dbReference>
<feature type="transmembrane region" description="Helical" evidence="2">
    <location>
        <begin position="353"/>
        <end position="373"/>
    </location>
</feature>
<protein>
    <submittedName>
        <fullName evidence="3">Uncharacterized protein</fullName>
    </submittedName>
</protein>
<feature type="transmembrane region" description="Helical" evidence="2">
    <location>
        <begin position="256"/>
        <end position="279"/>
    </location>
</feature>
<dbReference type="Proteomes" id="UP001500840">
    <property type="component" value="Unassembled WGS sequence"/>
</dbReference>
<evidence type="ECO:0000256" key="2">
    <source>
        <dbReference type="SAM" id="Phobius"/>
    </source>
</evidence>
<accession>A0ABP8MIA2</accession>
<feature type="region of interest" description="Disordered" evidence="1">
    <location>
        <begin position="28"/>
        <end position="47"/>
    </location>
</feature>
<keyword evidence="2" id="KW-0812">Transmembrane</keyword>
<feature type="transmembrane region" description="Helical" evidence="2">
    <location>
        <begin position="199"/>
        <end position="218"/>
    </location>
</feature>